<evidence type="ECO:0000256" key="3">
    <source>
        <dbReference type="PROSITE-ProRule" id="PRU10141"/>
    </source>
</evidence>
<dbReference type="InParanoid" id="A0A0C2SIY5"/>
<dbReference type="STRING" id="946122.A0A0C2SIY5"/>
<dbReference type="PANTHER" id="PTHR24346:SF110">
    <property type="entry name" value="NON-SPECIFIC SERINE_THREONINE PROTEIN KINASE"/>
    <property type="match status" value="1"/>
</dbReference>
<keyword evidence="7" id="KW-1185">Reference proteome</keyword>
<feature type="domain" description="Protein kinase" evidence="5">
    <location>
        <begin position="49"/>
        <end position="315"/>
    </location>
</feature>
<dbReference type="InterPro" id="IPR008271">
    <property type="entry name" value="Ser/Thr_kinase_AS"/>
</dbReference>
<dbReference type="Pfam" id="PF00069">
    <property type="entry name" value="Pkinase"/>
    <property type="match status" value="1"/>
</dbReference>
<sequence>MSGITNSPPRAPPIKYDAPLGTRWAKEKAAAGGANAFDLPSDPKSIGPWILGECVGKGASGRVKIAKHRRTGQLAAVKILPIGPLVNSRNSLTTQNGKPDKYRLGVDREITMMKLMKHPNIMRIYDVFEGEQELFLVLEYVEGGELFDFLVNRGRLPPQEALEYFKQIVYGLNYAHTFSIIHRDLKPENILIASLSPPLIKIADWGMAAFAPPTLQLETSCGSPHYASPEIVNGEKYQGNATDIWSCGVILYALLTGRLPFDDKNVRILLSKVKSGKYEMPTWIDPLAKDLLGRMLIVDVTKRITIPEILTHPWLTASTSATLPTSGKLLCPVTPSLPPSPSTLARPIASPSLIDFELFSSLRIIWGRHADDGGELIRRELCSPAGHGVHTKAFYYLLNRYREESDRKRLDDGEDLDESSEFNGIRRLRFDHGWASLLDRKTNAPELARQDRCSDFGFSTSKRARTMSSPIHASGVMRKQPAVLSSPMDRACNRPIPRERPASPFGPRPLPSPQHAPCRVVEYHSRCPVSAHPGTPTGVLAMGPRAQPARRGYTFSHPTDKQINFEARPVDVRASVRPNEERYKHPPLSASPIERKRTNVGDTRIQSPVLQNTYISVSPRDCRQSLDATRGSPSNIRSPRAPFHSQDKPSATTTADPSIQKIVSADLISTPVIPARSRLRNSGNASEFMTHSSGKALGSSNATPGPHIAGYSKLDVQKRTSHISRTSGEADKENQSNRIGTIPSTGRRASGVGLGMGLNNVREVGEEMGNVVYIGTGNTPAGKSKERKRKPPALDLLARRPTVTALDSPIALSPPVTGANNTGSPARLLTSPVVGEFKGWFSSLFNWKSGGNLNGSGNNNAIVYSPDDLHKTCGAVANLLESFGVIVLLDSSVDPNNANQDDSPAVRRLKCRVEELSVDAQANISLKPVRFRVEFTPTRPPRPLTRQSFWSPPLSPITDNTSFFLPQPAQDDVVTHVNVNHTSLSIPSAPNPGLTPRVRTSMLPVIMRVPSGQNTPVQSPGLNDVLSATLDSRQPCGGMCGILLVYEKGSTSSFKTIWKKVKEYYCDSPTKARTFLAPESYGAFSPLMASTPVSQACPTGQFVAGC</sequence>
<dbReference type="FunFam" id="1.10.510.10:FF:000571">
    <property type="entry name" value="Maternal embryonic leucine zipper kinase"/>
    <property type="match status" value="1"/>
</dbReference>
<dbReference type="SUPFAM" id="SSF56112">
    <property type="entry name" value="Protein kinase-like (PK-like)"/>
    <property type="match status" value="1"/>
</dbReference>
<dbReference type="GO" id="GO:0035556">
    <property type="term" value="P:intracellular signal transduction"/>
    <property type="evidence" value="ECO:0007669"/>
    <property type="project" value="TreeGrafter"/>
</dbReference>
<dbReference type="AlphaFoldDB" id="A0A0C2SIY5"/>
<evidence type="ECO:0000259" key="5">
    <source>
        <dbReference type="PROSITE" id="PS50011"/>
    </source>
</evidence>
<evidence type="ECO:0000256" key="2">
    <source>
        <dbReference type="ARBA" id="ARBA00022840"/>
    </source>
</evidence>
<dbReference type="PROSITE" id="PS00107">
    <property type="entry name" value="PROTEIN_KINASE_ATP"/>
    <property type="match status" value="1"/>
</dbReference>
<gene>
    <name evidence="6" type="ORF">M378DRAFT_12368</name>
</gene>
<keyword evidence="1 3" id="KW-0547">Nucleotide-binding</keyword>
<dbReference type="PROSITE" id="PS50011">
    <property type="entry name" value="PROTEIN_KINASE_DOM"/>
    <property type="match status" value="1"/>
</dbReference>
<accession>A0A0C2SIY5</accession>
<dbReference type="HOGENOM" id="CLU_009531_0_0_1"/>
<feature type="region of interest" description="Disordered" evidence="4">
    <location>
        <begin position="723"/>
        <end position="750"/>
    </location>
</feature>
<dbReference type="Gene3D" id="1.10.510.10">
    <property type="entry name" value="Transferase(Phosphotransferase) domain 1"/>
    <property type="match status" value="1"/>
</dbReference>
<proteinExistence type="predicted"/>
<feature type="region of interest" description="Disordered" evidence="4">
    <location>
        <begin position="617"/>
        <end position="658"/>
    </location>
</feature>
<dbReference type="PANTHER" id="PTHR24346">
    <property type="entry name" value="MAP/MICROTUBULE AFFINITY-REGULATING KINASE"/>
    <property type="match status" value="1"/>
</dbReference>
<dbReference type="GO" id="GO:0004674">
    <property type="term" value="F:protein serine/threonine kinase activity"/>
    <property type="evidence" value="ECO:0007669"/>
    <property type="project" value="TreeGrafter"/>
</dbReference>
<dbReference type="GO" id="GO:0005737">
    <property type="term" value="C:cytoplasm"/>
    <property type="evidence" value="ECO:0007669"/>
    <property type="project" value="TreeGrafter"/>
</dbReference>
<keyword evidence="2 3" id="KW-0067">ATP-binding</keyword>
<evidence type="ECO:0000313" key="7">
    <source>
        <dbReference type="Proteomes" id="UP000054549"/>
    </source>
</evidence>
<feature type="compositionally biased region" description="Polar residues" evidence="4">
    <location>
        <begin position="648"/>
        <end position="657"/>
    </location>
</feature>
<name>A0A0C2SIY5_AMAMK</name>
<dbReference type="InterPro" id="IPR011009">
    <property type="entry name" value="Kinase-like_dom_sf"/>
</dbReference>
<evidence type="ECO:0000313" key="6">
    <source>
        <dbReference type="EMBL" id="KIL63165.1"/>
    </source>
</evidence>
<dbReference type="SMART" id="SM00220">
    <property type="entry name" value="S_TKc"/>
    <property type="match status" value="1"/>
</dbReference>
<reference evidence="6 7" key="1">
    <citation type="submission" date="2014-04" db="EMBL/GenBank/DDBJ databases">
        <title>Evolutionary Origins and Diversification of the Mycorrhizal Mutualists.</title>
        <authorList>
            <consortium name="DOE Joint Genome Institute"/>
            <consortium name="Mycorrhizal Genomics Consortium"/>
            <person name="Kohler A."/>
            <person name="Kuo A."/>
            <person name="Nagy L.G."/>
            <person name="Floudas D."/>
            <person name="Copeland A."/>
            <person name="Barry K.W."/>
            <person name="Cichocki N."/>
            <person name="Veneault-Fourrey C."/>
            <person name="LaButti K."/>
            <person name="Lindquist E.A."/>
            <person name="Lipzen A."/>
            <person name="Lundell T."/>
            <person name="Morin E."/>
            <person name="Murat C."/>
            <person name="Riley R."/>
            <person name="Ohm R."/>
            <person name="Sun H."/>
            <person name="Tunlid A."/>
            <person name="Henrissat B."/>
            <person name="Grigoriev I.V."/>
            <person name="Hibbett D.S."/>
            <person name="Martin F."/>
        </authorList>
    </citation>
    <scope>NUCLEOTIDE SEQUENCE [LARGE SCALE GENOMIC DNA]</scope>
    <source>
        <strain evidence="6 7">Koide BX008</strain>
    </source>
</reference>
<evidence type="ECO:0000256" key="1">
    <source>
        <dbReference type="ARBA" id="ARBA00022741"/>
    </source>
</evidence>
<dbReference type="InterPro" id="IPR017441">
    <property type="entry name" value="Protein_kinase_ATP_BS"/>
</dbReference>
<dbReference type="OrthoDB" id="193931at2759"/>
<dbReference type="Proteomes" id="UP000054549">
    <property type="component" value="Unassembled WGS sequence"/>
</dbReference>
<organism evidence="6 7">
    <name type="scientific">Amanita muscaria (strain Koide BX008)</name>
    <dbReference type="NCBI Taxonomy" id="946122"/>
    <lineage>
        <taxon>Eukaryota</taxon>
        <taxon>Fungi</taxon>
        <taxon>Dikarya</taxon>
        <taxon>Basidiomycota</taxon>
        <taxon>Agaricomycotina</taxon>
        <taxon>Agaricomycetes</taxon>
        <taxon>Agaricomycetidae</taxon>
        <taxon>Agaricales</taxon>
        <taxon>Pluteineae</taxon>
        <taxon>Amanitaceae</taxon>
        <taxon>Amanita</taxon>
    </lineage>
</organism>
<dbReference type="EMBL" id="KN818262">
    <property type="protein sequence ID" value="KIL63165.1"/>
    <property type="molecule type" value="Genomic_DNA"/>
</dbReference>
<dbReference type="GO" id="GO:0005524">
    <property type="term" value="F:ATP binding"/>
    <property type="evidence" value="ECO:0007669"/>
    <property type="project" value="UniProtKB-UniRule"/>
</dbReference>
<feature type="binding site" evidence="3">
    <location>
        <position position="78"/>
    </location>
    <ligand>
        <name>ATP</name>
        <dbReference type="ChEBI" id="CHEBI:30616"/>
    </ligand>
</feature>
<evidence type="ECO:0000256" key="4">
    <source>
        <dbReference type="SAM" id="MobiDB-lite"/>
    </source>
</evidence>
<dbReference type="InterPro" id="IPR000719">
    <property type="entry name" value="Prot_kinase_dom"/>
</dbReference>
<protein>
    <recommendedName>
        <fullName evidence="5">Protein kinase domain-containing protein</fullName>
    </recommendedName>
</protein>
<dbReference type="PROSITE" id="PS00108">
    <property type="entry name" value="PROTEIN_KINASE_ST"/>
    <property type="match status" value="1"/>
</dbReference>